<sequence length="144" mass="16610">MKKKLGGDFQDEYDKSKRSHVVKVNYSIVPIILSLKEIKYLEDYDRRRGAWTNEDPDWQSGPEDILSPPKSQVDFSWWGQVPFHPTPAMSYSQLSYSGLDYNQLNKDVSVYDSSEEKNDDDDINPKASWQLVSRGLLVISFATQ</sequence>
<name>A0A2A9NNY4_9AGAR</name>
<organism evidence="1 2">
    <name type="scientific">Amanita thiersii Skay4041</name>
    <dbReference type="NCBI Taxonomy" id="703135"/>
    <lineage>
        <taxon>Eukaryota</taxon>
        <taxon>Fungi</taxon>
        <taxon>Dikarya</taxon>
        <taxon>Basidiomycota</taxon>
        <taxon>Agaricomycotina</taxon>
        <taxon>Agaricomycetes</taxon>
        <taxon>Agaricomycetidae</taxon>
        <taxon>Agaricales</taxon>
        <taxon>Pluteineae</taxon>
        <taxon>Amanitaceae</taxon>
        <taxon>Amanita</taxon>
    </lineage>
</organism>
<accession>A0A2A9NNY4</accession>
<protein>
    <submittedName>
        <fullName evidence="1">Uncharacterized protein</fullName>
    </submittedName>
</protein>
<dbReference type="EMBL" id="KZ302029">
    <property type="protein sequence ID" value="PFH49430.1"/>
    <property type="molecule type" value="Genomic_DNA"/>
</dbReference>
<evidence type="ECO:0000313" key="1">
    <source>
        <dbReference type="EMBL" id="PFH49430.1"/>
    </source>
</evidence>
<proteinExistence type="predicted"/>
<dbReference type="Proteomes" id="UP000242287">
    <property type="component" value="Unassembled WGS sequence"/>
</dbReference>
<gene>
    <name evidence="1" type="ORF">AMATHDRAFT_48698</name>
</gene>
<evidence type="ECO:0000313" key="2">
    <source>
        <dbReference type="Proteomes" id="UP000242287"/>
    </source>
</evidence>
<reference evidence="1 2" key="1">
    <citation type="submission" date="2014-02" db="EMBL/GenBank/DDBJ databases">
        <title>Transposable element dynamics among asymbiotic and ectomycorrhizal Amanita fungi.</title>
        <authorList>
            <consortium name="DOE Joint Genome Institute"/>
            <person name="Hess J."/>
            <person name="Skrede I."/>
            <person name="Wolfe B."/>
            <person name="LaButti K."/>
            <person name="Ohm R.A."/>
            <person name="Grigoriev I.V."/>
            <person name="Pringle A."/>
        </authorList>
    </citation>
    <scope>NUCLEOTIDE SEQUENCE [LARGE SCALE GENOMIC DNA]</scope>
    <source>
        <strain evidence="1 2">SKay4041</strain>
    </source>
</reference>
<dbReference type="AlphaFoldDB" id="A0A2A9NNY4"/>
<keyword evidence="2" id="KW-1185">Reference proteome</keyword>